<dbReference type="PANTHER" id="PTHR45622">
    <property type="entry name" value="UBIQUITIN-PROTEIN LIGASE E3A-RELATED"/>
    <property type="match status" value="1"/>
</dbReference>
<dbReference type="InterPro" id="IPR051709">
    <property type="entry name" value="Ub-ligase/GTPase-reg"/>
</dbReference>
<dbReference type="EMBL" id="GL871481">
    <property type="protein sequence ID" value="EGC29117.1"/>
    <property type="molecule type" value="Genomic_DNA"/>
</dbReference>
<dbReference type="InterPro" id="IPR036420">
    <property type="entry name" value="BRCT_dom_sf"/>
</dbReference>
<dbReference type="SUPFAM" id="SSF52113">
    <property type="entry name" value="BRCT domain"/>
    <property type="match status" value="1"/>
</dbReference>
<feature type="repeat" description="RCC1" evidence="2">
    <location>
        <begin position="425"/>
        <end position="477"/>
    </location>
</feature>
<dbReference type="InParanoid" id="F1A3W2"/>
<dbReference type="InterPro" id="IPR036770">
    <property type="entry name" value="Ankyrin_rpt-contain_sf"/>
</dbReference>
<dbReference type="GO" id="GO:0019954">
    <property type="term" value="P:asexual reproduction"/>
    <property type="evidence" value="ECO:0007669"/>
    <property type="project" value="EnsemblProtists"/>
</dbReference>
<dbReference type="InterPro" id="IPR000157">
    <property type="entry name" value="TIR_dom"/>
</dbReference>
<evidence type="ECO:0000259" key="4">
    <source>
        <dbReference type="PROSITE" id="PS50104"/>
    </source>
</evidence>
<protein>
    <recommendedName>
        <fullName evidence="8">TIR domain-containing protein</fullName>
    </recommendedName>
</protein>
<dbReference type="SMART" id="SM00248">
    <property type="entry name" value="ANK"/>
    <property type="match status" value="3"/>
</dbReference>
<dbReference type="GO" id="GO:0032496">
    <property type="term" value="P:response to lipopolysaccharide"/>
    <property type="evidence" value="ECO:0007669"/>
    <property type="project" value="EnsemblProtists"/>
</dbReference>
<dbReference type="PROSITE" id="PS50104">
    <property type="entry name" value="TIR"/>
    <property type="match status" value="1"/>
</dbReference>
<dbReference type="eggNOG" id="KOG1427">
    <property type="taxonomic scope" value="Eukaryota"/>
</dbReference>
<feature type="compositionally biased region" description="Low complexity" evidence="3">
    <location>
        <begin position="1093"/>
        <end position="1129"/>
    </location>
</feature>
<dbReference type="SUPFAM" id="SSF48403">
    <property type="entry name" value="Ankyrin repeat"/>
    <property type="match status" value="1"/>
</dbReference>
<dbReference type="InterPro" id="IPR009091">
    <property type="entry name" value="RCC1/BLIP-II"/>
</dbReference>
<feature type="repeat" description="RCC1" evidence="2">
    <location>
        <begin position="359"/>
        <end position="424"/>
    </location>
</feature>
<dbReference type="GO" id="GO:0005737">
    <property type="term" value="C:cytoplasm"/>
    <property type="evidence" value="ECO:0000318"/>
    <property type="project" value="GO_Central"/>
</dbReference>
<dbReference type="OrthoDB" id="20872at2759"/>
<evidence type="ECO:0000259" key="5">
    <source>
        <dbReference type="PROSITE" id="PS50172"/>
    </source>
</evidence>
<evidence type="ECO:0008006" key="8">
    <source>
        <dbReference type="Google" id="ProtNLM"/>
    </source>
</evidence>
<dbReference type="SMART" id="SM00292">
    <property type="entry name" value="BRCT"/>
    <property type="match status" value="1"/>
</dbReference>
<evidence type="ECO:0000313" key="6">
    <source>
        <dbReference type="EMBL" id="EGC29117.1"/>
    </source>
</evidence>
<dbReference type="SUPFAM" id="SSF50985">
    <property type="entry name" value="RCC1/BLIP-II"/>
    <property type="match status" value="1"/>
</dbReference>
<dbReference type="GO" id="GO:0007165">
    <property type="term" value="P:signal transduction"/>
    <property type="evidence" value="ECO:0007669"/>
    <property type="project" value="InterPro"/>
</dbReference>
<dbReference type="Pfam" id="PF13676">
    <property type="entry name" value="TIR_2"/>
    <property type="match status" value="1"/>
</dbReference>
<dbReference type="STRING" id="5786.F1A3W2"/>
<accession>F1A3W2</accession>
<dbReference type="PANTHER" id="PTHR45622:SF72">
    <property type="entry name" value="PROTEIN TIRA"/>
    <property type="match status" value="1"/>
</dbReference>
<feature type="compositionally biased region" description="Acidic residues" evidence="3">
    <location>
        <begin position="175"/>
        <end position="192"/>
    </location>
</feature>
<name>F1A3W2_DICPU</name>
<dbReference type="GeneID" id="10506588"/>
<dbReference type="RefSeq" id="XP_003294357.1">
    <property type="nucleotide sequence ID" value="XM_003294309.1"/>
</dbReference>
<dbReference type="FunCoup" id="F1A3W2">
    <property type="interactions" value="373"/>
</dbReference>
<dbReference type="Gene3D" id="3.40.50.10190">
    <property type="entry name" value="BRCT domain"/>
    <property type="match status" value="1"/>
</dbReference>
<dbReference type="Proteomes" id="UP000001064">
    <property type="component" value="Unassembled WGS sequence"/>
</dbReference>
<gene>
    <name evidence="6" type="ORF">DICPUDRAFT_159346</name>
</gene>
<evidence type="ECO:0000313" key="7">
    <source>
        <dbReference type="Proteomes" id="UP000001064"/>
    </source>
</evidence>
<organism evidence="6 7">
    <name type="scientific">Dictyostelium purpureum</name>
    <name type="common">Slime mold</name>
    <dbReference type="NCBI Taxonomy" id="5786"/>
    <lineage>
        <taxon>Eukaryota</taxon>
        <taxon>Amoebozoa</taxon>
        <taxon>Evosea</taxon>
        <taxon>Eumycetozoa</taxon>
        <taxon>Dictyostelia</taxon>
        <taxon>Dictyosteliales</taxon>
        <taxon>Dictyosteliaceae</taxon>
        <taxon>Dictyostelium</taxon>
    </lineage>
</organism>
<dbReference type="InterPro" id="IPR000408">
    <property type="entry name" value="Reg_chr_condens"/>
</dbReference>
<keyword evidence="1" id="KW-0677">Repeat</keyword>
<dbReference type="InterPro" id="IPR035897">
    <property type="entry name" value="Toll_tir_struct_dom_sf"/>
</dbReference>
<proteinExistence type="predicted"/>
<dbReference type="SUPFAM" id="SSF52200">
    <property type="entry name" value="Toll/Interleukin receptor TIR domain"/>
    <property type="match status" value="1"/>
</dbReference>
<feature type="domain" description="BRCT" evidence="5">
    <location>
        <begin position="17"/>
        <end position="127"/>
    </location>
</feature>
<dbReference type="KEGG" id="dpp:DICPUDRAFT_159346"/>
<dbReference type="InterPro" id="IPR001357">
    <property type="entry name" value="BRCT_dom"/>
</dbReference>
<dbReference type="PROSITE" id="PS50012">
    <property type="entry name" value="RCC1_3"/>
    <property type="match status" value="2"/>
</dbReference>
<dbReference type="Gene3D" id="2.130.10.30">
    <property type="entry name" value="Regulator of chromosome condensation 1/beta-lactamase-inhibitor protein II"/>
    <property type="match status" value="1"/>
</dbReference>
<feature type="domain" description="TIR" evidence="4">
    <location>
        <begin position="767"/>
        <end position="898"/>
    </location>
</feature>
<evidence type="ECO:0000256" key="1">
    <source>
        <dbReference type="ARBA" id="ARBA00022737"/>
    </source>
</evidence>
<dbReference type="GO" id="GO:0042742">
    <property type="term" value="P:defense response to bacterium"/>
    <property type="evidence" value="ECO:0007669"/>
    <property type="project" value="EnsemblProtists"/>
</dbReference>
<dbReference type="OMA" id="WCRKELK"/>
<evidence type="ECO:0000256" key="2">
    <source>
        <dbReference type="PROSITE-ProRule" id="PRU00235"/>
    </source>
</evidence>
<dbReference type="Pfam" id="PF00415">
    <property type="entry name" value="RCC1"/>
    <property type="match status" value="1"/>
</dbReference>
<dbReference type="PROSITE" id="PS50172">
    <property type="entry name" value="BRCT"/>
    <property type="match status" value="1"/>
</dbReference>
<dbReference type="Pfam" id="PF00533">
    <property type="entry name" value="BRCT"/>
    <property type="match status" value="1"/>
</dbReference>
<reference evidence="7" key="1">
    <citation type="journal article" date="2011" name="Genome Biol.">
        <title>Comparative genomics of the social amoebae Dictyostelium discoideum and Dictyostelium purpureum.</title>
        <authorList>
            <consortium name="US DOE Joint Genome Institute (JGI-PGF)"/>
            <person name="Sucgang R."/>
            <person name="Kuo A."/>
            <person name="Tian X."/>
            <person name="Salerno W."/>
            <person name="Parikh A."/>
            <person name="Feasley C.L."/>
            <person name="Dalin E."/>
            <person name="Tu H."/>
            <person name="Huang E."/>
            <person name="Barry K."/>
            <person name="Lindquist E."/>
            <person name="Shapiro H."/>
            <person name="Bruce D."/>
            <person name="Schmutz J."/>
            <person name="Salamov A."/>
            <person name="Fey P."/>
            <person name="Gaudet P."/>
            <person name="Anjard C."/>
            <person name="Babu M.M."/>
            <person name="Basu S."/>
            <person name="Bushmanova Y."/>
            <person name="van der Wel H."/>
            <person name="Katoh-Kurasawa M."/>
            <person name="Dinh C."/>
            <person name="Coutinho P.M."/>
            <person name="Saito T."/>
            <person name="Elias M."/>
            <person name="Schaap P."/>
            <person name="Kay R.R."/>
            <person name="Henrissat B."/>
            <person name="Eichinger L."/>
            <person name="Rivero F."/>
            <person name="Putnam N.H."/>
            <person name="West C.M."/>
            <person name="Loomis W.F."/>
            <person name="Chisholm R.L."/>
            <person name="Shaulsky G."/>
            <person name="Strassmann J.E."/>
            <person name="Queller D.C."/>
            <person name="Kuspa A."/>
            <person name="Grigoriev I.V."/>
        </authorList>
    </citation>
    <scope>NUCLEOTIDE SEQUENCE [LARGE SCALE GENOMIC DNA]</scope>
    <source>
        <strain evidence="7">QSDP1</strain>
    </source>
</reference>
<dbReference type="Gene3D" id="3.40.50.10140">
    <property type="entry name" value="Toll/interleukin-1 receptor homology (TIR) domain"/>
    <property type="match status" value="1"/>
</dbReference>
<dbReference type="SMART" id="SM00255">
    <property type="entry name" value="TIR"/>
    <property type="match status" value="1"/>
</dbReference>
<dbReference type="InterPro" id="IPR002110">
    <property type="entry name" value="Ankyrin_rpt"/>
</dbReference>
<dbReference type="VEuPathDB" id="AmoebaDB:DICPUDRAFT_159346"/>
<sequence>MGYQIKNSFDTKLFNTDNNKIFKDKKFYCFSLVKCPKEKSIKEDIMKLIEIHGGTVQYCVQKFSTDYIILCNSKTHYDKNDSYYAYQPNLFSNYEKYKSYNINILSYDFLVASIERNEIIDDLGSYLLYDMKEVDNVLELSFDHPDTEDLDNPFYDFHYGYDDNNGTSESKVNYGEEENENDKEREEEEEEKDNMYDLFDFSEKLISQEESNQEGMFDLFDFGDNEEKQIEKKKETEEDGEMCDLFNFNEDELSHNKPKLTEKNNLYNQYTWGFLFQFSNLGIKAYDQLPQELKNREIKGFCQNPKGFTAITTKSQELFCYEKTMKVKKIQHSQCKEVSLGQDHTLILTRQIAYDVPYTYLFSTGTNHFGQLGIGKDSEPSGEESGLKGDPSINFYEVPKYLLKGFQIDMISCGKNFSILLDNQSNLFSFGQNDYGQLGLGHCDKTNGICKIEKPKGLDRVCYISSGENHTVVIAPDTKQNNDYYWGWGSNSQGQLENKFSNKPHQFQFYNENSYSSKLFCYQDSTVIISIDNQIKIFGTRNELENKLKMYFYSNQQYQLIRFRNSIGLNVLDAYSQVRFYLHSHNYSSEEHYKIISKIIKTSITNSDAIKLVADCFLTSNILVYQLLESKFPGRLIHKDTKRTPYHIAAEYCTAKESIRILEFLNSFKGYSIDSPDFELNTPIHLSVLHVNFLVTEFLLLQGCNRNPKNKVGETPLHVSVKTGTNISMSSLLCRNGAQSIPDRVMKTPLQYCTNMEEKQNLQNIIFTNQVFISYAHKDSVFVNNLRSIFGLSSLRCWLDEYRLQAGCNWRAEITRGVENSQVIVFVVSETSVQSLWCRKELKMSKSLGKTIIPLFLQPNVYIDPSLYGLFTIIPKQTKESYQDMKEEEVLSNVKTLSRLINSLLKNGLGGRLNESSSKSLVEKYNIEKTIYFTFNQADRILADYVKETLIEKNHLPLVSNDEINGKLDENQDPFSYVNILKEKKKTIKIRNLKLDHNKQIKDLQDYHSKKLWKLSRKIDKKLEKLGFYDKSSIDYEITKKHLESEFNIKQIKLDQQLELNNLKKNHLCQLNKKFGVDIENELKELNIKEENNNNSDYNNNNNDNNNGYNYYSSYNNNDNNSNSNNNISNYDNYFSNNIENDIPVLNNYNFSNDNNNNSSSYNYNYSFGDIDYSSNNIDNNDSDNSDIGDNNDNYNIDISFNIKESNLEYLKKCLLHLVLFTKKTTSTEIENYIEEIKYTSSLKKTIVVISPDISLQDDESTPSLLKNLTWYELDIKNVDQMFGNIILVYDIIEKTNQINNQIKNFQNK</sequence>
<dbReference type="Gene3D" id="1.25.40.20">
    <property type="entry name" value="Ankyrin repeat-containing domain"/>
    <property type="match status" value="1"/>
</dbReference>
<evidence type="ECO:0000256" key="3">
    <source>
        <dbReference type="SAM" id="MobiDB-lite"/>
    </source>
</evidence>
<dbReference type="GO" id="GO:0006909">
    <property type="term" value="P:phagocytosis"/>
    <property type="evidence" value="ECO:0007669"/>
    <property type="project" value="EnsemblProtists"/>
</dbReference>
<feature type="region of interest" description="Disordered" evidence="3">
    <location>
        <begin position="1090"/>
        <end position="1129"/>
    </location>
</feature>
<keyword evidence="7" id="KW-1185">Reference proteome</keyword>
<feature type="region of interest" description="Disordered" evidence="3">
    <location>
        <begin position="166"/>
        <end position="192"/>
    </location>
</feature>